<dbReference type="Pfam" id="PF17906">
    <property type="entry name" value="HTH_48"/>
    <property type="match status" value="1"/>
</dbReference>
<dbReference type="GO" id="GO:0044774">
    <property type="term" value="P:mitotic DNA integrity checkpoint signaling"/>
    <property type="evidence" value="ECO:0007669"/>
    <property type="project" value="TreeGrafter"/>
</dbReference>
<dbReference type="GO" id="GO:0003690">
    <property type="term" value="F:double-stranded DNA binding"/>
    <property type="evidence" value="ECO:0007669"/>
    <property type="project" value="TreeGrafter"/>
</dbReference>
<sequence length="101" mass="11912">MEYPEVNNLHFRYLLFFVFHRGQKAAEAARDIWDLYGEGIIGESTARKWFAKFKNLDFDVDDTPSSRRFSKSDKERLKAQRRMVAKQALATILRKLAEKIN</sequence>
<evidence type="ECO:0000313" key="2">
    <source>
        <dbReference type="EMBL" id="CAH2101637.1"/>
    </source>
</evidence>
<reference evidence="2" key="1">
    <citation type="submission" date="2022-03" db="EMBL/GenBank/DDBJ databases">
        <authorList>
            <person name="Tunstrom K."/>
        </authorList>
    </citation>
    <scope>NUCLEOTIDE SEQUENCE</scope>
</reference>
<dbReference type="GO" id="GO:0046975">
    <property type="term" value="F:histone H3K36 methyltransferase activity"/>
    <property type="evidence" value="ECO:0007669"/>
    <property type="project" value="TreeGrafter"/>
</dbReference>
<comment type="caution">
    <text evidence="2">The sequence shown here is derived from an EMBL/GenBank/DDBJ whole genome shotgun (WGS) entry which is preliminary data.</text>
</comment>
<dbReference type="PANTHER" id="PTHR46060:SF2">
    <property type="entry name" value="HISTONE-LYSINE N-METHYLTRANSFERASE SETMAR"/>
    <property type="match status" value="1"/>
</dbReference>
<dbReference type="Gene3D" id="1.10.10.1450">
    <property type="match status" value="1"/>
</dbReference>
<dbReference type="EMBL" id="CAKOGL010000024">
    <property type="protein sequence ID" value="CAH2101637.1"/>
    <property type="molecule type" value="Genomic_DNA"/>
</dbReference>
<accession>A0AAU9UR70</accession>
<name>A0AAU9UR70_EUPED</name>
<dbReference type="Proteomes" id="UP001153954">
    <property type="component" value="Unassembled WGS sequence"/>
</dbReference>
<keyword evidence="3" id="KW-1185">Reference proteome</keyword>
<dbReference type="GO" id="GO:0005634">
    <property type="term" value="C:nucleus"/>
    <property type="evidence" value="ECO:0007669"/>
    <property type="project" value="TreeGrafter"/>
</dbReference>
<proteinExistence type="predicted"/>
<dbReference type="GO" id="GO:0015074">
    <property type="term" value="P:DNA integration"/>
    <property type="evidence" value="ECO:0007669"/>
    <property type="project" value="TreeGrafter"/>
</dbReference>
<dbReference type="GO" id="GO:0000729">
    <property type="term" value="P:DNA double-strand break processing"/>
    <property type="evidence" value="ECO:0007669"/>
    <property type="project" value="TreeGrafter"/>
</dbReference>
<dbReference type="GO" id="GO:0031297">
    <property type="term" value="P:replication fork processing"/>
    <property type="evidence" value="ECO:0007669"/>
    <property type="project" value="TreeGrafter"/>
</dbReference>
<dbReference type="InterPro" id="IPR052709">
    <property type="entry name" value="Transposase-MT_Hybrid"/>
</dbReference>
<dbReference type="GO" id="GO:0003697">
    <property type="term" value="F:single-stranded DNA binding"/>
    <property type="evidence" value="ECO:0007669"/>
    <property type="project" value="TreeGrafter"/>
</dbReference>
<dbReference type="GO" id="GO:0042800">
    <property type="term" value="F:histone H3K4 methyltransferase activity"/>
    <property type="evidence" value="ECO:0007669"/>
    <property type="project" value="TreeGrafter"/>
</dbReference>
<gene>
    <name evidence="2" type="ORF">EEDITHA_LOCUS16371</name>
</gene>
<dbReference type="InterPro" id="IPR041426">
    <property type="entry name" value="Mos1_HTH"/>
</dbReference>
<dbReference type="GO" id="GO:0044547">
    <property type="term" value="F:DNA topoisomerase binding"/>
    <property type="evidence" value="ECO:0007669"/>
    <property type="project" value="TreeGrafter"/>
</dbReference>
<dbReference type="GO" id="GO:0000793">
    <property type="term" value="C:condensed chromosome"/>
    <property type="evidence" value="ECO:0007669"/>
    <property type="project" value="TreeGrafter"/>
</dbReference>
<dbReference type="GO" id="GO:0035861">
    <property type="term" value="C:site of double-strand break"/>
    <property type="evidence" value="ECO:0007669"/>
    <property type="project" value="TreeGrafter"/>
</dbReference>
<dbReference type="AlphaFoldDB" id="A0AAU9UR70"/>
<dbReference type="GO" id="GO:0006303">
    <property type="term" value="P:double-strand break repair via nonhomologous end joining"/>
    <property type="evidence" value="ECO:0007669"/>
    <property type="project" value="TreeGrafter"/>
</dbReference>
<feature type="domain" description="Mos1 transposase HTH" evidence="1">
    <location>
        <begin position="10"/>
        <end position="55"/>
    </location>
</feature>
<dbReference type="PANTHER" id="PTHR46060">
    <property type="entry name" value="MARINER MOS1 TRANSPOSASE-LIKE PROTEIN"/>
    <property type="match status" value="1"/>
</dbReference>
<dbReference type="GO" id="GO:0000014">
    <property type="term" value="F:single-stranded DNA endodeoxyribonuclease activity"/>
    <property type="evidence" value="ECO:0007669"/>
    <property type="project" value="TreeGrafter"/>
</dbReference>
<organism evidence="2 3">
    <name type="scientific">Euphydryas editha</name>
    <name type="common">Edith's checkerspot</name>
    <dbReference type="NCBI Taxonomy" id="104508"/>
    <lineage>
        <taxon>Eukaryota</taxon>
        <taxon>Metazoa</taxon>
        <taxon>Ecdysozoa</taxon>
        <taxon>Arthropoda</taxon>
        <taxon>Hexapoda</taxon>
        <taxon>Insecta</taxon>
        <taxon>Pterygota</taxon>
        <taxon>Neoptera</taxon>
        <taxon>Endopterygota</taxon>
        <taxon>Lepidoptera</taxon>
        <taxon>Glossata</taxon>
        <taxon>Ditrysia</taxon>
        <taxon>Papilionoidea</taxon>
        <taxon>Nymphalidae</taxon>
        <taxon>Nymphalinae</taxon>
        <taxon>Euphydryas</taxon>
    </lineage>
</organism>
<evidence type="ECO:0000313" key="3">
    <source>
        <dbReference type="Proteomes" id="UP001153954"/>
    </source>
</evidence>
<protein>
    <recommendedName>
        <fullName evidence="1">Mos1 transposase HTH domain-containing protein</fullName>
    </recommendedName>
</protein>
<evidence type="ECO:0000259" key="1">
    <source>
        <dbReference type="Pfam" id="PF17906"/>
    </source>
</evidence>